<evidence type="ECO:0000313" key="2">
    <source>
        <dbReference type="EMBL" id="OYD09174.1"/>
    </source>
</evidence>
<evidence type="ECO:0000313" key="3">
    <source>
        <dbReference type="Proteomes" id="UP000215459"/>
    </source>
</evidence>
<organism evidence="2 3">
    <name type="scientific">Paludifilum halophilum</name>
    <dbReference type="NCBI Taxonomy" id="1642702"/>
    <lineage>
        <taxon>Bacteria</taxon>
        <taxon>Bacillati</taxon>
        <taxon>Bacillota</taxon>
        <taxon>Bacilli</taxon>
        <taxon>Bacillales</taxon>
        <taxon>Thermoactinomycetaceae</taxon>
        <taxon>Paludifilum</taxon>
    </lineage>
</organism>
<feature type="transmembrane region" description="Helical" evidence="1">
    <location>
        <begin position="142"/>
        <end position="170"/>
    </location>
</feature>
<dbReference type="GO" id="GO:0005886">
    <property type="term" value="C:plasma membrane"/>
    <property type="evidence" value="ECO:0007669"/>
    <property type="project" value="UniProtKB-SubCell"/>
</dbReference>
<keyword evidence="1" id="KW-1133">Transmembrane helix</keyword>
<proteinExistence type="predicted"/>
<evidence type="ECO:0008006" key="4">
    <source>
        <dbReference type="Google" id="ProtNLM"/>
    </source>
</evidence>
<feature type="transmembrane region" description="Helical" evidence="1">
    <location>
        <begin position="190"/>
        <end position="213"/>
    </location>
</feature>
<dbReference type="Pfam" id="PF12679">
    <property type="entry name" value="ABC2_membrane_2"/>
    <property type="match status" value="1"/>
</dbReference>
<keyword evidence="1" id="KW-0472">Membrane</keyword>
<keyword evidence="1" id="KW-0812">Transmembrane</keyword>
<dbReference type="OrthoDB" id="8613028at2"/>
<protein>
    <recommendedName>
        <fullName evidence="4">ABC transporter permease</fullName>
    </recommendedName>
</protein>
<feature type="transmembrane region" description="Helical" evidence="1">
    <location>
        <begin position="276"/>
        <end position="298"/>
    </location>
</feature>
<gene>
    <name evidence="2" type="ORF">CHM34_03995</name>
</gene>
<sequence>MKIYRRIGTWVMIGLLLLASLGVAAITKYNAIQQQNTDWKQNLIQQNRGLEKTMSEQQMTDSVHEQLKEQYAINQHRIENDIAPAENTLWGFMNRTVDLTSLITLFTVIVGATSVAGEFSWGTVKLLLIRSVTRTKILLSKYLSTLLFALSLLAILFLFSFLLGSAFFGIGDWGSPYLTYENGQVAEKSMVVHVISLFGLECVNLLLMVTFAFMISTVFRSSSLAIGLSIFLMFTGSTAVGVLAGLDQEWGKYLLFANTDLTQYVDGQPMFQGMSLSFSITVLTVYFLLFNTISWLLFNKRDVAG</sequence>
<feature type="transmembrane region" description="Helical" evidence="1">
    <location>
        <begin position="225"/>
        <end position="246"/>
    </location>
</feature>
<accession>A0A235BA52</accession>
<feature type="transmembrane region" description="Helical" evidence="1">
    <location>
        <begin position="99"/>
        <end position="121"/>
    </location>
</feature>
<name>A0A235BA52_9BACL</name>
<dbReference type="PANTHER" id="PTHR37305">
    <property type="entry name" value="INTEGRAL MEMBRANE PROTEIN-RELATED"/>
    <property type="match status" value="1"/>
</dbReference>
<dbReference type="GO" id="GO:0140359">
    <property type="term" value="F:ABC-type transporter activity"/>
    <property type="evidence" value="ECO:0007669"/>
    <property type="project" value="InterPro"/>
</dbReference>
<dbReference type="PANTHER" id="PTHR37305:SF1">
    <property type="entry name" value="MEMBRANE PROTEIN"/>
    <property type="match status" value="1"/>
</dbReference>
<dbReference type="AlphaFoldDB" id="A0A235BA52"/>
<dbReference type="EMBL" id="NOWF01000002">
    <property type="protein sequence ID" value="OYD09174.1"/>
    <property type="molecule type" value="Genomic_DNA"/>
</dbReference>
<reference evidence="2 3" key="1">
    <citation type="submission" date="2017-07" db="EMBL/GenBank/DDBJ databases">
        <title>The genome sequence of Paludifilum halophilum highlights mechanisms for microbial adaptation to high salt environemnts.</title>
        <authorList>
            <person name="Belbahri L."/>
        </authorList>
    </citation>
    <scope>NUCLEOTIDE SEQUENCE [LARGE SCALE GENOMIC DNA]</scope>
    <source>
        <strain evidence="2 3">DSM 102817</strain>
    </source>
</reference>
<comment type="caution">
    <text evidence="2">The sequence shown here is derived from an EMBL/GenBank/DDBJ whole genome shotgun (WGS) entry which is preliminary data.</text>
</comment>
<keyword evidence="3" id="KW-1185">Reference proteome</keyword>
<dbReference type="Proteomes" id="UP000215459">
    <property type="component" value="Unassembled WGS sequence"/>
</dbReference>
<evidence type="ECO:0000256" key="1">
    <source>
        <dbReference type="SAM" id="Phobius"/>
    </source>
</evidence>